<keyword evidence="1" id="KW-0812">Transmembrane</keyword>
<reference evidence="2 3" key="1">
    <citation type="submission" date="2024-02" db="EMBL/GenBank/DDBJ databases">
        <authorList>
            <person name="Saticioglu I.B."/>
        </authorList>
    </citation>
    <scope>NUCLEOTIDE SEQUENCE [LARGE SCALE GENOMIC DNA]</scope>
    <source>
        <strain evidence="2 3">Mu-86</strain>
    </source>
</reference>
<organism evidence="2 3">
    <name type="scientific">Microbacterium marmarense</name>
    <dbReference type="NCBI Taxonomy" id="3122051"/>
    <lineage>
        <taxon>Bacteria</taxon>
        <taxon>Bacillati</taxon>
        <taxon>Actinomycetota</taxon>
        <taxon>Actinomycetes</taxon>
        <taxon>Micrococcales</taxon>
        <taxon>Microbacteriaceae</taxon>
        <taxon>Microbacterium</taxon>
    </lineage>
</organism>
<keyword evidence="1" id="KW-0472">Membrane</keyword>
<comment type="caution">
    <text evidence="2">The sequence shown here is derived from an EMBL/GenBank/DDBJ whole genome shotgun (WGS) entry which is preliminary data.</text>
</comment>
<gene>
    <name evidence="2" type="ORF">WDU96_09870</name>
</gene>
<accession>A0ABU8LWL1</accession>
<dbReference type="InterPro" id="IPR046231">
    <property type="entry name" value="DUF6264"/>
</dbReference>
<dbReference type="SUPFAM" id="SSF103473">
    <property type="entry name" value="MFS general substrate transporter"/>
    <property type="match status" value="1"/>
</dbReference>
<proteinExistence type="predicted"/>
<keyword evidence="3" id="KW-1185">Reference proteome</keyword>
<protein>
    <submittedName>
        <fullName evidence="2">DUF6264 family protein</fullName>
    </submittedName>
</protein>
<dbReference type="EMBL" id="JBBDGL010000002">
    <property type="protein sequence ID" value="MEJ1155899.1"/>
    <property type="molecule type" value="Genomic_DNA"/>
</dbReference>
<evidence type="ECO:0000256" key="1">
    <source>
        <dbReference type="SAM" id="Phobius"/>
    </source>
</evidence>
<feature type="transmembrane region" description="Helical" evidence="1">
    <location>
        <begin position="156"/>
        <end position="176"/>
    </location>
</feature>
<name>A0ABU8LWL1_9MICO</name>
<feature type="transmembrane region" description="Helical" evidence="1">
    <location>
        <begin position="77"/>
        <end position="97"/>
    </location>
</feature>
<sequence>MNDAIDPRPRPQYGEYATVEEQQARIKQPDITQALDTGVVADVPEGQLSPDVVPAETPVAGNSGAKREVRRRPFDRAATIGLLVYGLITVITSFTELVEYNPYAEQMLSMMGVDTDLAATIVGQSWGIAAALVLVFGWFVTAVLSWMSMSRGRVSWWIPLVGAFVFTGVSALLMLVPLMNTPGVWQAILDSVG</sequence>
<dbReference type="Proteomes" id="UP001368654">
    <property type="component" value="Unassembled WGS sequence"/>
</dbReference>
<keyword evidence="1" id="KW-1133">Transmembrane helix</keyword>
<dbReference type="Pfam" id="PF19779">
    <property type="entry name" value="DUF6264"/>
    <property type="match status" value="1"/>
</dbReference>
<dbReference type="InterPro" id="IPR036259">
    <property type="entry name" value="MFS_trans_sf"/>
</dbReference>
<evidence type="ECO:0000313" key="3">
    <source>
        <dbReference type="Proteomes" id="UP001368654"/>
    </source>
</evidence>
<evidence type="ECO:0000313" key="2">
    <source>
        <dbReference type="EMBL" id="MEJ1155899.1"/>
    </source>
</evidence>
<dbReference type="RefSeq" id="WP_337338309.1">
    <property type="nucleotide sequence ID" value="NZ_JBBDGL010000002.1"/>
</dbReference>
<feature type="transmembrane region" description="Helical" evidence="1">
    <location>
        <begin position="117"/>
        <end position="144"/>
    </location>
</feature>